<evidence type="ECO:0000256" key="9">
    <source>
        <dbReference type="ARBA" id="ARBA00023125"/>
    </source>
</evidence>
<evidence type="ECO:0000256" key="2">
    <source>
        <dbReference type="ARBA" id="ARBA00006597"/>
    </source>
</evidence>
<keyword evidence="3 12" id="KW-0004">4Fe-4S</keyword>
<dbReference type="InterPro" id="IPR034768">
    <property type="entry name" value="4FE4S_WBL"/>
</dbReference>
<sequence>MKTMTKPLLSDWTWQADAACRGMDSSVFFSPTGERRRARRQREEAARAICRDCPVIGPCARFAQASQQHYGVWGGHTEAERRSVARLTHRE</sequence>
<keyword evidence="6 12" id="KW-0408">Iron</keyword>
<keyword evidence="10 12" id="KW-1015">Disulfide bond</keyword>
<keyword evidence="11 12" id="KW-0804">Transcription</keyword>
<keyword evidence="7 12" id="KW-0411">Iron-sulfur</keyword>
<feature type="binding site" evidence="12">
    <location>
        <position position="53"/>
    </location>
    <ligand>
        <name>[4Fe-4S] cluster</name>
        <dbReference type="ChEBI" id="CHEBI:49883"/>
    </ligand>
</feature>
<comment type="caution">
    <text evidence="14">The sequence shown here is derived from an EMBL/GenBank/DDBJ whole genome shotgun (WGS) entry which is preliminary data.</text>
</comment>
<comment type="PTM">
    <text evidence="12">The Fe-S cluster can be nitrosylated by nitric oxide (NO).</text>
</comment>
<keyword evidence="9 12" id="KW-0238">DNA-binding</keyword>
<evidence type="ECO:0000256" key="6">
    <source>
        <dbReference type="ARBA" id="ARBA00023004"/>
    </source>
</evidence>
<evidence type="ECO:0000256" key="12">
    <source>
        <dbReference type="HAMAP-Rule" id="MF_01479"/>
    </source>
</evidence>
<reference evidence="14 15" key="1">
    <citation type="submission" date="2022-05" db="EMBL/GenBank/DDBJ databases">
        <title>Genome Resource of Streptomyces lavenduligriseus GA1-1, a Strain with Broad-Spectrum Antifungal Activity against Phytopathogenic Fungi.</title>
        <authorList>
            <person name="Qi D."/>
        </authorList>
    </citation>
    <scope>NUCLEOTIDE SEQUENCE [LARGE SCALE GENOMIC DNA]</scope>
    <source>
        <strain evidence="14 15">GA1-1</strain>
    </source>
</reference>
<evidence type="ECO:0000256" key="5">
    <source>
        <dbReference type="ARBA" id="ARBA00022723"/>
    </source>
</evidence>
<feature type="binding site" evidence="12">
    <location>
        <position position="20"/>
    </location>
    <ligand>
        <name>[4Fe-4S] cluster</name>
        <dbReference type="ChEBI" id="CHEBI:49883"/>
    </ligand>
</feature>
<evidence type="ECO:0000313" key="15">
    <source>
        <dbReference type="Proteomes" id="UP001202052"/>
    </source>
</evidence>
<feature type="binding site" evidence="12">
    <location>
        <position position="50"/>
    </location>
    <ligand>
        <name>[4Fe-4S] cluster</name>
        <dbReference type="ChEBI" id="CHEBI:49883"/>
    </ligand>
</feature>
<dbReference type="InterPro" id="IPR003482">
    <property type="entry name" value="Whib"/>
</dbReference>
<evidence type="ECO:0000256" key="10">
    <source>
        <dbReference type="ARBA" id="ARBA00023157"/>
    </source>
</evidence>
<evidence type="ECO:0000256" key="1">
    <source>
        <dbReference type="ARBA" id="ARBA00004496"/>
    </source>
</evidence>
<proteinExistence type="inferred from homology"/>
<evidence type="ECO:0000256" key="8">
    <source>
        <dbReference type="ARBA" id="ARBA00023015"/>
    </source>
</evidence>
<keyword evidence="8 12" id="KW-0805">Transcription regulation</keyword>
<evidence type="ECO:0000256" key="11">
    <source>
        <dbReference type="ARBA" id="ARBA00023163"/>
    </source>
</evidence>
<keyword evidence="4 12" id="KW-0963">Cytoplasm</keyword>
<comment type="function">
    <text evidence="12">Acts as a transcriptional regulator. Probably redox-responsive. The apo- but not holo-form probably binds DNA.</text>
</comment>
<feature type="domain" description="4Fe-4S Wbl-type" evidence="13">
    <location>
        <begin position="19"/>
        <end position="83"/>
    </location>
</feature>
<dbReference type="HAMAP" id="MF_01479">
    <property type="entry name" value="WhiB"/>
    <property type="match status" value="1"/>
</dbReference>
<dbReference type="Pfam" id="PF02467">
    <property type="entry name" value="Whib"/>
    <property type="match status" value="1"/>
</dbReference>
<dbReference type="EMBL" id="JAMCCK010000047">
    <property type="protein sequence ID" value="MCL3997728.1"/>
    <property type="molecule type" value="Genomic_DNA"/>
</dbReference>
<evidence type="ECO:0000259" key="13">
    <source>
        <dbReference type="PROSITE" id="PS51674"/>
    </source>
</evidence>
<comment type="PTM">
    <text evidence="12">Upon Fe-S cluster removal intramolecular disulfide bonds are formed.</text>
</comment>
<dbReference type="PANTHER" id="PTHR38839:SF5">
    <property type="entry name" value="TRANSCRIPTIONAL REGULATOR WHID"/>
    <property type="match status" value="1"/>
</dbReference>
<evidence type="ECO:0000256" key="3">
    <source>
        <dbReference type="ARBA" id="ARBA00022485"/>
    </source>
</evidence>
<dbReference type="PROSITE" id="PS51674">
    <property type="entry name" value="4FE4S_WBL"/>
    <property type="match status" value="1"/>
</dbReference>
<gene>
    <name evidence="12" type="primary">whiB</name>
    <name evidence="14" type="ORF">M4438_30245</name>
</gene>
<comment type="subcellular location">
    <subcellularLocation>
        <location evidence="1 12">Cytoplasm</location>
    </subcellularLocation>
</comment>
<dbReference type="Proteomes" id="UP001202052">
    <property type="component" value="Unassembled WGS sequence"/>
</dbReference>
<accession>A0ABT0P1V4</accession>
<dbReference type="PANTHER" id="PTHR38839">
    <property type="entry name" value="TRANSCRIPTIONAL REGULATOR WHID-RELATED"/>
    <property type="match status" value="1"/>
</dbReference>
<evidence type="ECO:0000313" key="14">
    <source>
        <dbReference type="EMBL" id="MCL3997728.1"/>
    </source>
</evidence>
<organism evidence="14 15">
    <name type="scientific">Streptomyces lavenduligriseus</name>
    <dbReference type="NCBI Taxonomy" id="67315"/>
    <lineage>
        <taxon>Bacteria</taxon>
        <taxon>Bacillati</taxon>
        <taxon>Actinomycetota</taxon>
        <taxon>Actinomycetes</taxon>
        <taxon>Kitasatosporales</taxon>
        <taxon>Streptomycetaceae</taxon>
        <taxon>Streptomyces</taxon>
    </lineage>
</organism>
<feature type="binding site" evidence="12">
    <location>
        <position position="59"/>
    </location>
    <ligand>
        <name>[4Fe-4S] cluster</name>
        <dbReference type="ChEBI" id="CHEBI:49883"/>
    </ligand>
</feature>
<keyword evidence="5 12" id="KW-0479">Metal-binding</keyword>
<protein>
    <recommendedName>
        <fullName evidence="12">Transcriptional regulator WhiB</fullName>
    </recommendedName>
</protein>
<evidence type="ECO:0000256" key="4">
    <source>
        <dbReference type="ARBA" id="ARBA00022490"/>
    </source>
</evidence>
<dbReference type="RefSeq" id="WP_249492524.1">
    <property type="nucleotide sequence ID" value="NZ_JAMCCK010000047.1"/>
</dbReference>
<comment type="similarity">
    <text evidence="2 12">Belongs to the WhiB family.</text>
</comment>
<name>A0ABT0P1V4_9ACTN</name>
<keyword evidence="15" id="KW-1185">Reference proteome</keyword>
<evidence type="ECO:0000256" key="7">
    <source>
        <dbReference type="ARBA" id="ARBA00023014"/>
    </source>
</evidence>
<comment type="cofactor">
    <cofactor evidence="12">
        <name>[4Fe-4S] cluster</name>
        <dbReference type="ChEBI" id="CHEBI:49883"/>
    </cofactor>
    <text evidence="12">Binds 1 [4Fe-4S] cluster per subunit. Following nitrosylation of the [4Fe-4S] cluster binds 1 [4Fe-8(NO)] cluster per subunit.</text>
</comment>